<protein>
    <submittedName>
        <fullName evidence="10">Ger(X)C family spore germination protein</fullName>
    </submittedName>
</protein>
<gene>
    <name evidence="10" type="ORF">KQI42_13305</name>
</gene>
<evidence type="ECO:0000256" key="6">
    <source>
        <dbReference type="ARBA" id="ARBA00023139"/>
    </source>
</evidence>
<evidence type="ECO:0000259" key="8">
    <source>
        <dbReference type="Pfam" id="PF05504"/>
    </source>
</evidence>
<evidence type="ECO:0000259" key="9">
    <source>
        <dbReference type="Pfam" id="PF25198"/>
    </source>
</evidence>
<comment type="subcellular location">
    <subcellularLocation>
        <location evidence="1">Membrane</location>
        <topology evidence="1">Lipid-anchor</topology>
    </subcellularLocation>
</comment>
<keyword evidence="3" id="KW-0309">Germination</keyword>
<organism evidence="10 11">
    <name type="scientific">Tissierella simiarum</name>
    <dbReference type="NCBI Taxonomy" id="2841534"/>
    <lineage>
        <taxon>Bacteria</taxon>
        <taxon>Bacillati</taxon>
        <taxon>Bacillota</taxon>
        <taxon>Tissierellia</taxon>
        <taxon>Tissierellales</taxon>
        <taxon>Tissierellaceae</taxon>
        <taxon>Tissierella</taxon>
    </lineage>
</organism>
<evidence type="ECO:0000313" key="11">
    <source>
        <dbReference type="Proteomes" id="UP000749471"/>
    </source>
</evidence>
<dbReference type="EMBL" id="JAHLPM010000011">
    <property type="protein sequence ID" value="MBU5438999.1"/>
    <property type="molecule type" value="Genomic_DNA"/>
</dbReference>
<dbReference type="InterPro" id="IPR046953">
    <property type="entry name" value="Spore_GerAC-like_C"/>
</dbReference>
<evidence type="ECO:0000313" key="10">
    <source>
        <dbReference type="EMBL" id="MBU5438999.1"/>
    </source>
</evidence>
<dbReference type="RefSeq" id="WP_216520582.1">
    <property type="nucleotide sequence ID" value="NZ_JAHLPM010000011.1"/>
</dbReference>
<keyword evidence="7" id="KW-0449">Lipoprotein</keyword>
<proteinExistence type="inferred from homology"/>
<evidence type="ECO:0000256" key="4">
    <source>
        <dbReference type="ARBA" id="ARBA00022729"/>
    </source>
</evidence>
<keyword evidence="4" id="KW-0732">Signal</keyword>
<keyword evidence="5" id="KW-0472">Membrane</keyword>
<feature type="domain" description="Spore germination protein N-terminal" evidence="9">
    <location>
        <begin position="26"/>
        <end position="199"/>
    </location>
</feature>
<keyword evidence="11" id="KW-1185">Reference proteome</keyword>
<dbReference type="PROSITE" id="PS51257">
    <property type="entry name" value="PROKAR_LIPOPROTEIN"/>
    <property type="match status" value="1"/>
</dbReference>
<evidence type="ECO:0000256" key="2">
    <source>
        <dbReference type="ARBA" id="ARBA00007886"/>
    </source>
</evidence>
<accession>A0ABS6E9W0</accession>
<dbReference type="PANTHER" id="PTHR35789:SF1">
    <property type="entry name" value="SPORE GERMINATION PROTEIN B3"/>
    <property type="match status" value="1"/>
</dbReference>
<comment type="similarity">
    <text evidence="2">Belongs to the GerABKC lipoprotein family.</text>
</comment>
<dbReference type="InterPro" id="IPR057336">
    <property type="entry name" value="GerAC_N"/>
</dbReference>
<dbReference type="Pfam" id="PF05504">
    <property type="entry name" value="Spore_GerAC"/>
    <property type="match status" value="1"/>
</dbReference>
<reference evidence="10 11" key="1">
    <citation type="submission" date="2021-06" db="EMBL/GenBank/DDBJ databases">
        <authorList>
            <person name="Sun Q."/>
            <person name="Li D."/>
        </authorList>
    </citation>
    <scope>NUCLEOTIDE SEQUENCE [LARGE SCALE GENOMIC DNA]</scope>
    <source>
        <strain evidence="10 11">MSJ-40</strain>
    </source>
</reference>
<dbReference type="NCBIfam" id="TIGR02887">
    <property type="entry name" value="spore_ger_x_C"/>
    <property type="match status" value="1"/>
</dbReference>
<dbReference type="Proteomes" id="UP000749471">
    <property type="component" value="Unassembled WGS sequence"/>
</dbReference>
<feature type="domain" description="Spore germination GerAC-like C-terminal" evidence="8">
    <location>
        <begin position="223"/>
        <end position="411"/>
    </location>
</feature>
<evidence type="ECO:0000256" key="7">
    <source>
        <dbReference type="ARBA" id="ARBA00023288"/>
    </source>
</evidence>
<sequence length="423" mass="48036">MSINSKKVLLIILIILMSIFLTSCWNSRELNTLGIVIMIGIDTEDDEILLTAEIINPTSAERDMNVPMQSRVRYVQGTGDSISDAIRNITLKLDRRIFLSHNKVFIIGEEFAKRGIVDFLDFLQRNNEHRETSYFLVAKDSKAYEVMGVNGGVNNIPGGYLLELVENYEHNGKTRSLTMTEFFKYYYDKSNQPVLGVVKSEKRAEINKVSSTPSNVDYFLNVEGGAVFNKEKLIGYYTGKEMIGFNIIVDELKRGIITFDTPNGYIDRLSTTIPPIEGDVSSTKAKEHGVTSVEILSSKTKNNIEIVDGKVHFKMKVDIKGGLAEETGDIEISNREVIKVVEKACSEEIKKQIELVLKKAQKEFKQDTFSIGALFHRKYPEEWRKISDNWNNIFSEMDYTIDVETKIIRIGLVNTPSNRIKGR</sequence>
<dbReference type="PANTHER" id="PTHR35789">
    <property type="entry name" value="SPORE GERMINATION PROTEIN B3"/>
    <property type="match status" value="1"/>
</dbReference>
<evidence type="ECO:0000256" key="5">
    <source>
        <dbReference type="ARBA" id="ARBA00023136"/>
    </source>
</evidence>
<name>A0ABS6E9W0_9FIRM</name>
<keyword evidence="6" id="KW-0564">Palmitate</keyword>
<dbReference type="Pfam" id="PF25198">
    <property type="entry name" value="Spore_GerAC_N"/>
    <property type="match status" value="1"/>
</dbReference>
<comment type="caution">
    <text evidence="10">The sequence shown here is derived from an EMBL/GenBank/DDBJ whole genome shotgun (WGS) entry which is preliminary data.</text>
</comment>
<evidence type="ECO:0000256" key="1">
    <source>
        <dbReference type="ARBA" id="ARBA00004635"/>
    </source>
</evidence>
<evidence type="ECO:0000256" key="3">
    <source>
        <dbReference type="ARBA" id="ARBA00022544"/>
    </source>
</evidence>
<dbReference type="InterPro" id="IPR008844">
    <property type="entry name" value="Spore_GerAC-like"/>
</dbReference>